<evidence type="ECO:0000256" key="4">
    <source>
        <dbReference type="ARBA" id="ARBA00023136"/>
    </source>
</evidence>
<dbReference type="PANTHER" id="PTHR43027:SF1">
    <property type="entry name" value="DOXORUBICIN RESISTANCE ABC TRANSPORTER PERMEASE PROTEIN DRRC-RELATED"/>
    <property type="match status" value="1"/>
</dbReference>
<sequence>MTVVEPGRRNYVFPPSEKLAESSARAWFHHSVVLSGRQILVYVRDVPTLLQTLIVPALSMIMFKVVLGDAIGNATGMNSAYGTVPLVILVGAMFGSIATATRLNMERTSGLLSRIYVLPINRGADLTSRVISELVRIFVTTVILLAAGHLIGFRFTQGVGPALGLIGVAMAYGAAFAVFTLALAVNASPGAPLVPYLGLLSSLLMFFNSGFSPVDMYPGWLQPIVANQPMTPAIEVMRSFAAGGPIAANLTKVIIWVVVLFGVSVYPALRGYRKAAVGG</sequence>
<dbReference type="InterPro" id="IPR013525">
    <property type="entry name" value="ABC2_TM"/>
</dbReference>
<dbReference type="EMBL" id="AEUD01000025">
    <property type="protein sequence ID" value="EGD53376.1"/>
    <property type="molecule type" value="Genomic_DNA"/>
</dbReference>
<organism evidence="8 9">
    <name type="scientific">Gordonia neofelifaecis NRRL B-59395</name>
    <dbReference type="NCBI Taxonomy" id="644548"/>
    <lineage>
        <taxon>Bacteria</taxon>
        <taxon>Bacillati</taxon>
        <taxon>Actinomycetota</taxon>
        <taxon>Actinomycetes</taxon>
        <taxon>Mycobacteriales</taxon>
        <taxon>Gordoniaceae</taxon>
        <taxon>Gordonia</taxon>
    </lineage>
</organism>
<dbReference type="AlphaFoldDB" id="F1YPI1"/>
<keyword evidence="6" id="KW-1003">Cell membrane</keyword>
<evidence type="ECO:0000259" key="7">
    <source>
        <dbReference type="PROSITE" id="PS51012"/>
    </source>
</evidence>
<protein>
    <recommendedName>
        <fullName evidence="6">Transport permease protein</fullName>
    </recommendedName>
</protein>
<feature type="domain" description="ABC transmembrane type-2" evidence="7">
    <location>
        <begin position="47"/>
        <end position="275"/>
    </location>
</feature>
<feature type="transmembrane region" description="Helical" evidence="6">
    <location>
        <begin position="46"/>
        <end position="67"/>
    </location>
</feature>
<feature type="transmembrane region" description="Helical" evidence="6">
    <location>
        <begin position="162"/>
        <end position="186"/>
    </location>
</feature>
<keyword evidence="6" id="KW-0813">Transport</keyword>
<dbReference type="PIRSF" id="PIRSF006648">
    <property type="entry name" value="DrrB"/>
    <property type="match status" value="1"/>
</dbReference>
<proteinExistence type="inferred from homology"/>
<feature type="transmembrane region" description="Helical" evidence="6">
    <location>
        <begin position="79"/>
        <end position="100"/>
    </location>
</feature>
<feature type="transmembrane region" description="Helical" evidence="6">
    <location>
        <begin position="246"/>
        <end position="269"/>
    </location>
</feature>
<evidence type="ECO:0000256" key="6">
    <source>
        <dbReference type="RuleBase" id="RU361157"/>
    </source>
</evidence>
<evidence type="ECO:0000256" key="1">
    <source>
        <dbReference type="ARBA" id="ARBA00004141"/>
    </source>
</evidence>
<evidence type="ECO:0000256" key="3">
    <source>
        <dbReference type="ARBA" id="ARBA00022989"/>
    </source>
</evidence>
<evidence type="ECO:0000256" key="5">
    <source>
        <dbReference type="ARBA" id="ARBA00023251"/>
    </source>
</evidence>
<dbReference type="InterPro" id="IPR047817">
    <property type="entry name" value="ABC2_TM_bact-type"/>
</dbReference>
<keyword evidence="4 6" id="KW-0472">Membrane</keyword>
<dbReference type="GO" id="GO:0043190">
    <property type="term" value="C:ATP-binding cassette (ABC) transporter complex"/>
    <property type="evidence" value="ECO:0007669"/>
    <property type="project" value="InterPro"/>
</dbReference>
<accession>F1YPI1</accession>
<evidence type="ECO:0000313" key="9">
    <source>
        <dbReference type="Proteomes" id="UP000035065"/>
    </source>
</evidence>
<dbReference type="GO" id="GO:0046677">
    <property type="term" value="P:response to antibiotic"/>
    <property type="evidence" value="ECO:0007669"/>
    <property type="project" value="UniProtKB-KW"/>
</dbReference>
<dbReference type="PANTHER" id="PTHR43027">
    <property type="entry name" value="DOXORUBICIN RESISTANCE ABC TRANSPORTER PERMEASE PROTEIN DRRC-RELATED"/>
    <property type="match status" value="1"/>
</dbReference>
<gene>
    <name evidence="8" type="ORF">SCNU_19180</name>
</gene>
<comment type="caution">
    <text evidence="8">The sequence shown here is derived from an EMBL/GenBank/DDBJ whole genome shotgun (WGS) entry which is preliminary data.</text>
</comment>
<dbReference type="GO" id="GO:0140359">
    <property type="term" value="F:ABC-type transporter activity"/>
    <property type="evidence" value="ECO:0007669"/>
    <property type="project" value="InterPro"/>
</dbReference>
<dbReference type="Pfam" id="PF01061">
    <property type="entry name" value="ABC2_membrane"/>
    <property type="match status" value="1"/>
</dbReference>
<name>F1YPI1_9ACTN</name>
<dbReference type="PROSITE" id="PS51012">
    <property type="entry name" value="ABC_TM2"/>
    <property type="match status" value="1"/>
</dbReference>
<comment type="similarity">
    <text evidence="6">Belongs to the ABC-2 integral membrane protein family.</text>
</comment>
<dbReference type="RefSeq" id="WP_009681023.1">
    <property type="nucleotide sequence ID" value="NZ_AEUD01000025.1"/>
</dbReference>
<dbReference type="eggNOG" id="COG0842">
    <property type="taxonomic scope" value="Bacteria"/>
</dbReference>
<evidence type="ECO:0000256" key="2">
    <source>
        <dbReference type="ARBA" id="ARBA00022692"/>
    </source>
</evidence>
<dbReference type="OrthoDB" id="26267at2"/>
<dbReference type="Proteomes" id="UP000035065">
    <property type="component" value="Unassembled WGS sequence"/>
</dbReference>
<dbReference type="InterPro" id="IPR052902">
    <property type="entry name" value="ABC-2_transporter"/>
</dbReference>
<keyword evidence="3 6" id="KW-1133">Transmembrane helix</keyword>
<keyword evidence="2 6" id="KW-0812">Transmembrane</keyword>
<comment type="subcellular location">
    <subcellularLocation>
        <location evidence="6">Cell membrane</location>
        <topology evidence="6">Multi-pass membrane protein</topology>
    </subcellularLocation>
    <subcellularLocation>
        <location evidence="1">Membrane</location>
        <topology evidence="1">Multi-pass membrane protein</topology>
    </subcellularLocation>
</comment>
<keyword evidence="9" id="KW-1185">Reference proteome</keyword>
<dbReference type="STRING" id="644548.SCNU_19180"/>
<dbReference type="InterPro" id="IPR000412">
    <property type="entry name" value="ABC_2_transport"/>
</dbReference>
<feature type="transmembrane region" description="Helical" evidence="6">
    <location>
        <begin position="134"/>
        <end position="156"/>
    </location>
</feature>
<evidence type="ECO:0000313" key="8">
    <source>
        <dbReference type="EMBL" id="EGD53376.1"/>
    </source>
</evidence>
<keyword evidence="5" id="KW-0046">Antibiotic resistance</keyword>
<feature type="transmembrane region" description="Helical" evidence="6">
    <location>
        <begin position="193"/>
        <end position="211"/>
    </location>
</feature>
<reference evidence="8 9" key="1">
    <citation type="journal article" date="2011" name="J. Bacteriol.">
        <title>Draft Genome Sequence of Gordonia neofelifaecis NRRL B-59395, a Cholesterol-Degrading Actinomycete.</title>
        <authorList>
            <person name="Ge F."/>
            <person name="Li W."/>
            <person name="Chen G."/>
            <person name="Liu Y."/>
            <person name="Zhang G."/>
            <person name="Yong B."/>
            <person name="Wang Q."/>
            <person name="Wang N."/>
            <person name="Huang Z."/>
            <person name="Li W."/>
            <person name="Wang J."/>
            <person name="Wu C."/>
            <person name="Xie Q."/>
            <person name="Liu G."/>
        </authorList>
    </citation>
    <scope>NUCLEOTIDE SEQUENCE [LARGE SCALE GENOMIC DNA]</scope>
    <source>
        <strain evidence="8 9">NRRL B-59395</strain>
    </source>
</reference>